<feature type="coiled-coil region" evidence="1">
    <location>
        <begin position="3"/>
        <end position="37"/>
    </location>
</feature>
<proteinExistence type="predicted"/>
<gene>
    <name evidence="2" type="ORF">JFN87_12850</name>
</gene>
<dbReference type="EMBL" id="JAGIQL010000040">
    <property type="protein sequence ID" value="MBP0458386.1"/>
    <property type="molecule type" value="Genomic_DNA"/>
</dbReference>
<evidence type="ECO:0000256" key="1">
    <source>
        <dbReference type="SAM" id="Coils"/>
    </source>
</evidence>
<evidence type="ECO:0000313" key="2">
    <source>
        <dbReference type="EMBL" id="MBP0458386.1"/>
    </source>
</evidence>
<keyword evidence="3" id="KW-1185">Reference proteome</keyword>
<evidence type="ECO:0000313" key="3">
    <source>
        <dbReference type="Proteomes" id="UP000670475"/>
    </source>
</evidence>
<dbReference type="AlphaFoldDB" id="A0A940MFT5"/>
<name>A0A940MFT5_9ACTN</name>
<dbReference type="RefSeq" id="WP_209340142.1">
    <property type="nucleotide sequence ID" value="NZ_JAGIQL010000040.1"/>
</dbReference>
<organism evidence="2 3">
    <name type="scientific">Streptomyces montanisoli</name>
    <dbReference type="NCBI Taxonomy" id="2798581"/>
    <lineage>
        <taxon>Bacteria</taxon>
        <taxon>Bacillati</taxon>
        <taxon>Actinomycetota</taxon>
        <taxon>Actinomycetes</taxon>
        <taxon>Kitasatosporales</taxon>
        <taxon>Streptomycetaceae</taxon>
        <taxon>Streptomyces</taxon>
    </lineage>
</organism>
<accession>A0A940MFT5</accession>
<dbReference type="Proteomes" id="UP000670475">
    <property type="component" value="Unassembled WGS sequence"/>
</dbReference>
<comment type="caution">
    <text evidence="2">The sequence shown here is derived from an EMBL/GenBank/DDBJ whole genome shotgun (WGS) entry which is preliminary data.</text>
</comment>
<protein>
    <submittedName>
        <fullName evidence="2">Uncharacterized protein</fullName>
    </submittedName>
</protein>
<sequence>MDTAKLELAAKRYKEAVDALEAARVDLRAEAVAALQQGAAPAAPADQAEVARVTGFSGDDVMALAAEAAA</sequence>
<keyword evidence="1" id="KW-0175">Coiled coil</keyword>
<reference evidence="2" key="1">
    <citation type="submission" date="2021-03" db="EMBL/GenBank/DDBJ databases">
        <title>Whole genome sequence of Streptomyces bomunensis MMS17-BM035.</title>
        <authorList>
            <person name="Lee J.H."/>
        </authorList>
    </citation>
    <scope>NUCLEOTIDE SEQUENCE</scope>
    <source>
        <strain evidence="2">MMS17-BM035</strain>
    </source>
</reference>